<dbReference type="Proteomes" id="UP001428341">
    <property type="component" value="Unassembled WGS sequence"/>
</dbReference>
<feature type="compositionally biased region" description="Low complexity" evidence="1">
    <location>
        <begin position="33"/>
        <end position="57"/>
    </location>
</feature>
<sequence>MDVTFFEINPYFSKTSLQREDITNSTPPLIVCSPQNLPPSNNNQQKEQHCSSPQKQPDPSDDQQVFSQIQPSTAQNQEDTQKLKVYSRRHKTICTSPDCQNSELNIELLEDTCIVQSESKLHLNSIPSLDLDLDLHIAHRKGVRTCTKHPICKFVSYHRLSPSFKAFAINMSSVTIPRTVQDALANPKWREAIHEELRALYKNRTWGLADLPSGKKTVGCKWVFTVKHKADGSIERFKARLVAKGYTQTYGIDYQETFAPVAKMNSIRVLLSLAANLEWPLQQLDVKNAFLHGDLEEEVYMDPPPGFENMFETGKVCKLEKSLYRFKQSPRAWFDRFTRFILKCGYRQSHSDHTMFLKHGKEDKLAVLIVYVDDIILTGNDIDEIERLKMLLTKEFETKDLGSLKFFLGIEVARSRKGIFLSQRKYILDLLEETGMLGCKPSDVPIESNHRLGATTKSSLVNKEQYQRLVGKLIYLCHTRPDITFAVGVVSQFMHSPNVEHMEAVFRILKYLKTSPGKGILFSKNNHLRVEAYTDADWAGSLVDRKSTSGYCTFVGGNLVTWRSKKQPVVARSSAEAEFRAMALEICELMWLRTFLMELKVWKAESMRLYCDNKAAINIAHNPVQHDRTKHIEIDRHFIKEKLERGLICIPYVTTQKQVADILTKGLSKQVFQALNSKLGMIDIFEPA</sequence>
<dbReference type="SUPFAM" id="SSF56672">
    <property type="entry name" value="DNA/RNA polymerases"/>
    <property type="match status" value="1"/>
</dbReference>
<dbReference type="AlphaFoldDB" id="A0AAP0QN00"/>
<name>A0AAP0QN00_9ROSI</name>
<dbReference type="InterPro" id="IPR043502">
    <property type="entry name" value="DNA/RNA_pol_sf"/>
</dbReference>
<dbReference type="Pfam" id="PF07727">
    <property type="entry name" value="RVT_2"/>
    <property type="match status" value="1"/>
</dbReference>
<dbReference type="PANTHER" id="PTHR11439:SF440">
    <property type="entry name" value="INTEGRASE CATALYTIC DOMAIN-CONTAINING PROTEIN"/>
    <property type="match status" value="1"/>
</dbReference>
<evidence type="ECO:0000313" key="4">
    <source>
        <dbReference type="Proteomes" id="UP001428341"/>
    </source>
</evidence>
<evidence type="ECO:0000313" key="3">
    <source>
        <dbReference type="EMBL" id="KAK9209439.1"/>
    </source>
</evidence>
<feature type="region of interest" description="Disordered" evidence="1">
    <location>
        <begin position="25"/>
        <end position="81"/>
    </location>
</feature>
<organism evidence="3 4">
    <name type="scientific">Citrus x changshan-huyou</name>
    <dbReference type="NCBI Taxonomy" id="2935761"/>
    <lineage>
        <taxon>Eukaryota</taxon>
        <taxon>Viridiplantae</taxon>
        <taxon>Streptophyta</taxon>
        <taxon>Embryophyta</taxon>
        <taxon>Tracheophyta</taxon>
        <taxon>Spermatophyta</taxon>
        <taxon>Magnoliopsida</taxon>
        <taxon>eudicotyledons</taxon>
        <taxon>Gunneridae</taxon>
        <taxon>Pentapetalae</taxon>
        <taxon>rosids</taxon>
        <taxon>malvids</taxon>
        <taxon>Sapindales</taxon>
        <taxon>Rutaceae</taxon>
        <taxon>Aurantioideae</taxon>
        <taxon>Citrus</taxon>
    </lineage>
</organism>
<feature type="domain" description="Reverse transcriptase Ty1/copia-type" evidence="2">
    <location>
        <begin position="203"/>
        <end position="447"/>
    </location>
</feature>
<dbReference type="PANTHER" id="PTHR11439">
    <property type="entry name" value="GAG-POL-RELATED RETROTRANSPOSON"/>
    <property type="match status" value="1"/>
</dbReference>
<proteinExistence type="predicted"/>
<evidence type="ECO:0000259" key="2">
    <source>
        <dbReference type="Pfam" id="PF07727"/>
    </source>
</evidence>
<keyword evidence="4" id="KW-1185">Reference proteome</keyword>
<protein>
    <recommendedName>
        <fullName evidence="2">Reverse transcriptase Ty1/copia-type domain-containing protein</fullName>
    </recommendedName>
</protein>
<dbReference type="InterPro" id="IPR013103">
    <property type="entry name" value="RVT_2"/>
</dbReference>
<accession>A0AAP0QN00</accession>
<dbReference type="EMBL" id="JBCGBO010000004">
    <property type="protein sequence ID" value="KAK9209439.1"/>
    <property type="molecule type" value="Genomic_DNA"/>
</dbReference>
<feature type="compositionally biased region" description="Polar residues" evidence="1">
    <location>
        <begin position="65"/>
        <end position="78"/>
    </location>
</feature>
<gene>
    <name evidence="3" type="ORF">WN944_001805</name>
</gene>
<evidence type="ECO:0000256" key="1">
    <source>
        <dbReference type="SAM" id="MobiDB-lite"/>
    </source>
</evidence>
<comment type="caution">
    <text evidence="3">The sequence shown here is derived from an EMBL/GenBank/DDBJ whole genome shotgun (WGS) entry which is preliminary data.</text>
</comment>
<reference evidence="3 4" key="1">
    <citation type="submission" date="2024-05" db="EMBL/GenBank/DDBJ databases">
        <title>Haplotype-resolved chromosome-level genome assembly of Huyou (Citrus changshanensis).</title>
        <authorList>
            <person name="Miao C."/>
            <person name="Chen W."/>
            <person name="Wu Y."/>
            <person name="Wang L."/>
            <person name="Zhao S."/>
            <person name="Grierson D."/>
            <person name="Xu C."/>
            <person name="Chen K."/>
        </authorList>
    </citation>
    <scope>NUCLEOTIDE SEQUENCE [LARGE SCALE GENOMIC DNA]</scope>
    <source>
        <strain evidence="3">01-14</strain>
        <tissue evidence="3">Leaf</tissue>
    </source>
</reference>
<dbReference type="CDD" id="cd09272">
    <property type="entry name" value="RNase_HI_RT_Ty1"/>
    <property type="match status" value="1"/>
</dbReference>